<name>E4Y0A9_OIKDI</name>
<feature type="transmembrane region" description="Helical" evidence="1">
    <location>
        <begin position="20"/>
        <end position="40"/>
    </location>
</feature>
<evidence type="ECO:0000313" key="2">
    <source>
        <dbReference type="EMBL" id="CBY15317.1"/>
    </source>
</evidence>
<keyword evidence="1" id="KW-0812">Transmembrane</keyword>
<keyword evidence="1" id="KW-1133">Transmembrane helix</keyword>
<dbReference type="EMBL" id="FN653479">
    <property type="protein sequence ID" value="CBY15317.1"/>
    <property type="molecule type" value="Genomic_DNA"/>
</dbReference>
<dbReference type="InParanoid" id="E4Y0A9"/>
<proteinExistence type="predicted"/>
<accession>E4Y0A9</accession>
<protein>
    <submittedName>
        <fullName evidence="2">Uncharacterized protein</fullName>
    </submittedName>
</protein>
<keyword evidence="3" id="KW-1185">Reference proteome</keyword>
<evidence type="ECO:0000313" key="3">
    <source>
        <dbReference type="Proteomes" id="UP000001307"/>
    </source>
</evidence>
<reference evidence="2" key="1">
    <citation type="journal article" date="2010" name="Science">
        <title>Plasticity of animal genome architecture unmasked by rapid evolution of a pelagic tunicate.</title>
        <authorList>
            <person name="Denoeud F."/>
            <person name="Henriet S."/>
            <person name="Mungpakdee S."/>
            <person name="Aury J.M."/>
            <person name="Da Silva C."/>
            <person name="Brinkmann H."/>
            <person name="Mikhaleva J."/>
            <person name="Olsen L.C."/>
            <person name="Jubin C."/>
            <person name="Canestro C."/>
            <person name="Bouquet J.M."/>
            <person name="Danks G."/>
            <person name="Poulain J."/>
            <person name="Campsteijn C."/>
            <person name="Adamski M."/>
            <person name="Cross I."/>
            <person name="Yadetie F."/>
            <person name="Muffato M."/>
            <person name="Louis A."/>
            <person name="Butcher S."/>
            <person name="Tsagkogeorga G."/>
            <person name="Konrad A."/>
            <person name="Singh S."/>
            <person name="Jensen M.F."/>
            <person name="Cong E.H."/>
            <person name="Eikeseth-Otteraa H."/>
            <person name="Noel B."/>
            <person name="Anthouard V."/>
            <person name="Porcel B.M."/>
            <person name="Kachouri-Lafond R."/>
            <person name="Nishino A."/>
            <person name="Ugolini M."/>
            <person name="Chourrout P."/>
            <person name="Nishida H."/>
            <person name="Aasland R."/>
            <person name="Huzurbazar S."/>
            <person name="Westhof E."/>
            <person name="Delsuc F."/>
            <person name="Lehrach H."/>
            <person name="Reinhardt R."/>
            <person name="Weissenbach J."/>
            <person name="Roy S.W."/>
            <person name="Artiguenave F."/>
            <person name="Postlethwait J.H."/>
            <person name="Manak J.R."/>
            <person name="Thompson E.M."/>
            <person name="Jaillon O."/>
            <person name="Du Pasquier L."/>
            <person name="Boudinot P."/>
            <person name="Liberles D.A."/>
            <person name="Volff J.N."/>
            <person name="Philippe H."/>
            <person name="Lenhard B."/>
            <person name="Roest Crollius H."/>
            <person name="Wincker P."/>
            <person name="Chourrout D."/>
        </authorList>
    </citation>
    <scope>NUCLEOTIDE SEQUENCE [LARGE SCALE GENOMIC DNA]</scope>
</reference>
<dbReference type="Proteomes" id="UP000001307">
    <property type="component" value="Unassembled WGS sequence"/>
</dbReference>
<sequence>MDTSEIDEEHLDKRNWTEWTLTALIVIGWAAVLYFSFCMFHEVLSFATPADPSRIMLMKDVSFKRSYRRFRKSLRERNYPRTKKCNSTMERRFPDNEESVLSDGIRV</sequence>
<gene>
    <name evidence="2" type="ORF">GSOID_T00012225001</name>
</gene>
<evidence type="ECO:0000256" key="1">
    <source>
        <dbReference type="SAM" id="Phobius"/>
    </source>
</evidence>
<keyword evidence="1" id="KW-0472">Membrane</keyword>
<dbReference type="AlphaFoldDB" id="E4Y0A9"/>
<organism evidence="2">
    <name type="scientific">Oikopleura dioica</name>
    <name type="common">Tunicate</name>
    <dbReference type="NCBI Taxonomy" id="34765"/>
    <lineage>
        <taxon>Eukaryota</taxon>
        <taxon>Metazoa</taxon>
        <taxon>Chordata</taxon>
        <taxon>Tunicata</taxon>
        <taxon>Appendicularia</taxon>
        <taxon>Copelata</taxon>
        <taxon>Oikopleuridae</taxon>
        <taxon>Oikopleura</taxon>
    </lineage>
</organism>